<sequence length="98" mass="10961">MNEELLGLVLGIVGKIPYGKVVTYKDIARLSKVSNPRIIGKILAWSIIYGNHPCHRAVNAKSRLASNFAKQKELLLKEGVEFSDNNLVDMKKYHILGI</sequence>
<dbReference type="Proteomes" id="UP000823613">
    <property type="component" value="Unassembled WGS sequence"/>
</dbReference>
<dbReference type="AlphaFoldDB" id="A0A9D9DJB9"/>
<keyword evidence="1" id="KW-0227">DNA damage</keyword>
<accession>A0A9D9DJB9</accession>
<evidence type="ECO:0000313" key="4">
    <source>
        <dbReference type="Proteomes" id="UP000823613"/>
    </source>
</evidence>
<dbReference type="Gene3D" id="1.10.10.10">
    <property type="entry name" value="Winged helix-like DNA-binding domain superfamily/Winged helix DNA-binding domain"/>
    <property type="match status" value="1"/>
</dbReference>
<organism evidence="3 4">
    <name type="scientific">Candidatus Onthovivens merdipullorum</name>
    <dbReference type="NCBI Taxonomy" id="2840889"/>
    <lineage>
        <taxon>Bacteria</taxon>
        <taxon>Bacillati</taxon>
        <taxon>Bacillota</taxon>
        <taxon>Bacilli</taxon>
        <taxon>Bacillales</taxon>
        <taxon>Candidatus Onthovivens</taxon>
    </lineage>
</organism>
<dbReference type="GO" id="GO:0003824">
    <property type="term" value="F:catalytic activity"/>
    <property type="evidence" value="ECO:0007669"/>
    <property type="project" value="InterPro"/>
</dbReference>
<dbReference type="InterPro" id="IPR014048">
    <property type="entry name" value="MethylDNA_cys_MeTrfase_DNA-bd"/>
</dbReference>
<evidence type="ECO:0000259" key="2">
    <source>
        <dbReference type="Pfam" id="PF01035"/>
    </source>
</evidence>
<dbReference type="PANTHER" id="PTHR42942">
    <property type="entry name" value="6-O-METHYLGUANINE DNA METHYLTRANSFERASE"/>
    <property type="match status" value="1"/>
</dbReference>
<dbReference type="CDD" id="cd06445">
    <property type="entry name" value="ATase"/>
    <property type="match status" value="1"/>
</dbReference>
<comment type="caution">
    <text evidence="3">The sequence shown here is derived from an EMBL/GenBank/DDBJ whole genome shotgun (WGS) entry which is preliminary data.</text>
</comment>
<evidence type="ECO:0000313" key="3">
    <source>
        <dbReference type="EMBL" id="MBO8427210.1"/>
    </source>
</evidence>
<dbReference type="PANTHER" id="PTHR42942:SF1">
    <property type="entry name" value="ALKYLTRANSFERASE-LIKE PROTEIN 1"/>
    <property type="match status" value="1"/>
</dbReference>
<dbReference type="InterPro" id="IPR036388">
    <property type="entry name" value="WH-like_DNA-bd_sf"/>
</dbReference>
<gene>
    <name evidence="3" type="ORF">IAC58_01460</name>
</gene>
<dbReference type="Pfam" id="PF01035">
    <property type="entry name" value="DNA_binding_1"/>
    <property type="match status" value="1"/>
</dbReference>
<dbReference type="InterPro" id="IPR036217">
    <property type="entry name" value="MethylDNA_cys_MeTrfase_DNAb"/>
</dbReference>
<name>A0A9D9DJB9_9BACL</name>
<dbReference type="SUPFAM" id="SSF46767">
    <property type="entry name" value="Methylated DNA-protein cysteine methyltransferase, C-terminal domain"/>
    <property type="match status" value="1"/>
</dbReference>
<reference evidence="3" key="2">
    <citation type="journal article" date="2021" name="PeerJ">
        <title>Extensive microbial diversity within the chicken gut microbiome revealed by metagenomics and culture.</title>
        <authorList>
            <person name="Gilroy R."/>
            <person name="Ravi A."/>
            <person name="Getino M."/>
            <person name="Pursley I."/>
            <person name="Horton D.L."/>
            <person name="Alikhan N.F."/>
            <person name="Baker D."/>
            <person name="Gharbi K."/>
            <person name="Hall N."/>
            <person name="Watson M."/>
            <person name="Adriaenssens E.M."/>
            <person name="Foster-Nyarko E."/>
            <person name="Jarju S."/>
            <person name="Secka A."/>
            <person name="Antonio M."/>
            <person name="Oren A."/>
            <person name="Chaudhuri R.R."/>
            <person name="La Ragione R."/>
            <person name="Hildebrand F."/>
            <person name="Pallen M.J."/>
        </authorList>
    </citation>
    <scope>NUCLEOTIDE SEQUENCE</scope>
    <source>
        <strain evidence="3">11159</strain>
    </source>
</reference>
<reference evidence="3" key="1">
    <citation type="submission" date="2020-10" db="EMBL/GenBank/DDBJ databases">
        <authorList>
            <person name="Gilroy R."/>
        </authorList>
    </citation>
    <scope>NUCLEOTIDE SEQUENCE</scope>
    <source>
        <strain evidence="3">11159</strain>
    </source>
</reference>
<evidence type="ECO:0000256" key="1">
    <source>
        <dbReference type="ARBA" id="ARBA00022763"/>
    </source>
</evidence>
<feature type="domain" description="Methylated-DNA-[protein]-cysteine S-methyltransferase DNA binding" evidence="2">
    <location>
        <begin position="9"/>
        <end position="80"/>
    </location>
</feature>
<dbReference type="GO" id="GO:0006281">
    <property type="term" value="P:DNA repair"/>
    <property type="evidence" value="ECO:0007669"/>
    <property type="project" value="InterPro"/>
</dbReference>
<dbReference type="EMBL" id="JADIMY010000028">
    <property type="protein sequence ID" value="MBO8427210.1"/>
    <property type="molecule type" value="Genomic_DNA"/>
</dbReference>
<protein>
    <submittedName>
        <fullName evidence="3">MGMT family protein</fullName>
    </submittedName>
</protein>
<dbReference type="InterPro" id="IPR052520">
    <property type="entry name" value="ATL_DNA_repair"/>
</dbReference>
<proteinExistence type="predicted"/>